<accession>A0ABY4VJV0</accession>
<dbReference type="Pfam" id="PF11739">
    <property type="entry name" value="YdbH-like"/>
    <property type="match status" value="1"/>
</dbReference>
<reference evidence="1" key="1">
    <citation type="submission" date="2022-02" db="EMBL/GenBank/DDBJ databases">
        <title>Coral-associated bacteria.</title>
        <authorList>
            <person name="Tang K."/>
            <person name="Wang X."/>
        </authorList>
    </citation>
    <scope>NUCLEOTIDE SEQUENCE</scope>
    <source>
        <strain evidence="1">SCSIO 43006</strain>
    </source>
</reference>
<keyword evidence="2" id="KW-1185">Reference proteome</keyword>
<protein>
    <submittedName>
        <fullName evidence="1">YdbH domain-containing protein</fullName>
    </submittedName>
</protein>
<dbReference type="InterPro" id="IPR021730">
    <property type="entry name" value="YdbH"/>
</dbReference>
<proteinExistence type="predicted"/>
<organism evidence="1 2">
    <name type="scientific">Microbulbifer variabilis</name>
    <dbReference type="NCBI Taxonomy" id="266805"/>
    <lineage>
        <taxon>Bacteria</taxon>
        <taxon>Pseudomonadati</taxon>
        <taxon>Pseudomonadota</taxon>
        <taxon>Gammaproteobacteria</taxon>
        <taxon>Cellvibrionales</taxon>
        <taxon>Microbulbiferaceae</taxon>
        <taxon>Microbulbifer</taxon>
    </lineage>
</organism>
<dbReference type="RefSeq" id="WP_252085096.1">
    <property type="nucleotide sequence ID" value="NZ_CP092418.1"/>
</dbReference>
<dbReference type="EMBL" id="CP092418">
    <property type="protein sequence ID" value="USD22742.1"/>
    <property type="molecule type" value="Genomic_DNA"/>
</dbReference>
<evidence type="ECO:0000313" key="2">
    <source>
        <dbReference type="Proteomes" id="UP001055658"/>
    </source>
</evidence>
<dbReference type="Proteomes" id="UP001055658">
    <property type="component" value="Chromosome"/>
</dbReference>
<gene>
    <name evidence="1" type="ORF">MJO52_06295</name>
</gene>
<evidence type="ECO:0000313" key="1">
    <source>
        <dbReference type="EMBL" id="USD22742.1"/>
    </source>
</evidence>
<sequence>MRKPRILIIVTTVLLATFLVGSWWKKDIVVSQLINLFAGEVVIQQLSGLKLGIKEASIEQVRLQSNRKNNLILNKVKILYPFHIIFDRDNTQKIELSIGKLTYSEIKNSTSSKPNKTEKIPSKENALTLSNLTQNIVSFIPGSVFVREIEFGDDLKAGPLKINRHNTEIHIQTPFSSIKTGNHELSLKANLTSSDITTVTEISSDLIKEPSRLEIDISKTHKNQWKLDASASSNLNSIVSILNISEVLAETPADGMRASGSIRINARAFIPDEILSKANYQDILFKVESDNLGLILPIESSNKKIQAHLSTQSPIELKLKTLNPIQLESVTGSGSIEVSTLKDSGSKNLLANLRFEYSDLTPNPKFQLKGSVDLAGAEPLIKPLLTKNYFPSLKITNPKGYLRFQSETHLNFTETSSINKNWFEQIRLTILPKSNLLFDAEVTGLKEVSPLLTSGLNHNHIQAEVKKNIHITGSPSESNFFNIQIHDGLIVTQLKAKNTPNSASSKIEHIQCNIKNFTECKFKFEAKSPVIIDMPAGVVLRKMDISSTIHFQEDGDIQNLKMEQVKASLGELKAKEFKIREAELIAPKVNCEILSGIKSCIIEKSSNHFSNLSSEHATLSGTLDLNNIKVISLRDSTQFSSDFSSNRLKVVTPENYTLETSLTGSLSLDGNKLEGQSQVKAGNLQLTSSLHHDIELGVGALQFSLPYVEFNSAAPLSKVFQGLPLDIVSGALSANGAISWPRQSTDTIDISLTNIAAIYDSSFAAGVNGNVLVETHRGKWFTSKPQPLTIESINAGLPLNNLSFSLSVNKTQDLILNDFSAEFLDGKLSSEALYWNLDNIERNSTLYAEHVSLEKLAQETESESFKAKGRLNLTIPITTGPQGITVKNGHLEAVEPGGELRYYGAFSQQMLKGNPQLKLISNALEDYDFRTLEGNLQYPPSGDLLLNLKLVGRSESMDSERDLIINLNLENNIPAMLRSLQASRDLTTALEKQLDQ</sequence>
<name>A0ABY4VJV0_9GAMM</name>